<evidence type="ECO:0000313" key="1">
    <source>
        <dbReference type="EMBL" id="PVH95191.1"/>
    </source>
</evidence>
<keyword evidence="2" id="KW-1185">Reference proteome</keyword>
<evidence type="ECO:0000313" key="2">
    <source>
        <dbReference type="Proteomes" id="UP000244855"/>
    </source>
</evidence>
<name>A0A2V1DAW8_9PLEO</name>
<dbReference type="AlphaFoldDB" id="A0A2V1DAW8"/>
<gene>
    <name evidence="1" type="ORF">DM02DRAFT_660355</name>
</gene>
<proteinExistence type="predicted"/>
<dbReference type="EMBL" id="KZ805504">
    <property type="protein sequence ID" value="PVH95191.1"/>
    <property type="molecule type" value="Genomic_DNA"/>
</dbReference>
<dbReference type="OrthoDB" id="4430588at2759"/>
<evidence type="ECO:0008006" key="3">
    <source>
        <dbReference type="Google" id="ProtNLM"/>
    </source>
</evidence>
<dbReference type="Proteomes" id="UP000244855">
    <property type="component" value="Unassembled WGS sequence"/>
</dbReference>
<organism evidence="1 2">
    <name type="scientific">Periconia macrospinosa</name>
    <dbReference type="NCBI Taxonomy" id="97972"/>
    <lineage>
        <taxon>Eukaryota</taxon>
        <taxon>Fungi</taxon>
        <taxon>Dikarya</taxon>
        <taxon>Ascomycota</taxon>
        <taxon>Pezizomycotina</taxon>
        <taxon>Dothideomycetes</taxon>
        <taxon>Pleosporomycetidae</taxon>
        <taxon>Pleosporales</taxon>
        <taxon>Massarineae</taxon>
        <taxon>Periconiaceae</taxon>
        <taxon>Periconia</taxon>
    </lineage>
</organism>
<sequence>MSHWKPLVVPLKPQATLAHPASSSIVRLPTEILLMIVDQADDSLDKVCLALSCRRLLQVSALASLTVPEKCKGTGCPHDKILRRVGPRDKAGNPSSKWGMCVDCMQYCPGIKSYWKAKSGTSGKNADWDKAVQLGKMKKSAQCPECWREECQTSLHADPGHGISVYTLTRPSIPWSRLGAVESSHE</sequence>
<accession>A0A2V1DAW8</accession>
<protein>
    <recommendedName>
        <fullName evidence="3">F-box domain-containing protein</fullName>
    </recommendedName>
</protein>
<reference evidence="1 2" key="1">
    <citation type="journal article" date="2018" name="Sci. Rep.">
        <title>Comparative genomics provides insights into the lifestyle and reveals functional heterogeneity of dark septate endophytic fungi.</title>
        <authorList>
            <person name="Knapp D.G."/>
            <person name="Nemeth J.B."/>
            <person name="Barry K."/>
            <person name="Hainaut M."/>
            <person name="Henrissat B."/>
            <person name="Johnson J."/>
            <person name="Kuo A."/>
            <person name="Lim J.H.P."/>
            <person name="Lipzen A."/>
            <person name="Nolan M."/>
            <person name="Ohm R.A."/>
            <person name="Tamas L."/>
            <person name="Grigoriev I.V."/>
            <person name="Spatafora J.W."/>
            <person name="Nagy L.G."/>
            <person name="Kovacs G.M."/>
        </authorList>
    </citation>
    <scope>NUCLEOTIDE SEQUENCE [LARGE SCALE GENOMIC DNA]</scope>
    <source>
        <strain evidence="1 2">DSE2036</strain>
    </source>
</reference>